<dbReference type="PANTHER" id="PTHR42753:SF2">
    <property type="entry name" value="PROLINE--TRNA LIGASE"/>
    <property type="match status" value="1"/>
</dbReference>
<dbReference type="SUPFAM" id="SSF55681">
    <property type="entry name" value="Class II aaRS and biotin synthetases"/>
    <property type="match status" value="1"/>
</dbReference>
<gene>
    <name evidence="2" type="ORF">BCR42DRAFT_327315</name>
</gene>
<evidence type="ECO:0000313" key="2">
    <source>
        <dbReference type="EMBL" id="ORZ16551.1"/>
    </source>
</evidence>
<dbReference type="Pfam" id="PF03129">
    <property type="entry name" value="HGTP_anticodon"/>
    <property type="match status" value="1"/>
</dbReference>
<dbReference type="STRING" id="90262.A0A1X2IHB2"/>
<organism evidence="2 3">
    <name type="scientific">Absidia repens</name>
    <dbReference type="NCBI Taxonomy" id="90262"/>
    <lineage>
        <taxon>Eukaryota</taxon>
        <taxon>Fungi</taxon>
        <taxon>Fungi incertae sedis</taxon>
        <taxon>Mucoromycota</taxon>
        <taxon>Mucoromycotina</taxon>
        <taxon>Mucoromycetes</taxon>
        <taxon>Mucorales</taxon>
        <taxon>Cunninghamellaceae</taxon>
        <taxon>Absidia</taxon>
    </lineage>
</organism>
<dbReference type="SUPFAM" id="SSF52954">
    <property type="entry name" value="Class II aaRS ABD-related"/>
    <property type="match status" value="1"/>
</dbReference>
<feature type="domain" description="Anticodon-binding" evidence="1">
    <location>
        <begin position="331"/>
        <end position="413"/>
    </location>
</feature>
<dbReference type="GO" id="GO:0005739">
    <property type="term" value="C:mitochondrion"/>
    <property type="evidence" value="ECO:0007669"/>
    <property type="project" value="TreeGrafter"/>
</dbReference>
<dbReference type="InterPro" id="IPR004154">
    <property type="entry name" value="Anticodon-bd"/>
</dbReference>
<sequence>MKDLYSFDKSVEDAYATYDQVAQAYSNIFRRIGSPFVVAEADSGNIGGSKSHEYHLLSSVGEDTLLTCKDCGYTANEELAEAIYHENDDNINHSGSSTNDDDTNKVLQRLELHSPSASKLQVTTLIYSAQGTSEENNISGSLAVITPYQRAANLLKVHAALGKYLEAEQTINDRATLELKVVAPDQWLNKSQQQSEGAHVFLDDAIKDRLTSPSATQTTTVHDPLHFRLAEAGDGCRKCNGITGSSRKGLESVKAIEVAHTFYLGTKYSSVLNCTFQDHTPQQQKKGGHQQAIAAEMGCYGIGISRLLASVAESKTDNRGLVWPSSIAPYKVCIIPTDDKRDEFKAMANTVYDQINGLSGGWSNDIVIDDRRAGFGRKMTDAEMVGFPWIVVIGRKAFNEQEPMVEVHQRRQGAPNLKADLPLHELNSWLVEQNRQHTVPVID</sequence>
<comment type="caution">
    <text evidence="2">The sequence shown here is derived from an EMBL/GenBank/DDBJ whole genome shotgun (WGS) entry which is preliminary data.</text>
</comment>
<proteinExistence type="predicted"/>
<evidence type="ECO:0000313" key="3">
    <source>
        <dbReference type="Proteomes" id="UP000193560"/>
    </source>
</evidence>
<keyword evidence="3" id="KW-1185">Reference proteome</keyword>
<dbReference type="InterPro" id="IPR050062">
    <property type="entry name" value="Pro-tRNA_synthetase"/>
</dbReference>
<dbReference type="Proteomes" id="UP000193560">
    <property type="component" value="Unassembled WGS sequence"/>
</dbReference>
<dbReference type="GO" id="GO:0006433">
    <property type="term" value="P:prolyl-tRNA aminoacylation"/>
    <property type="evidence" value="ECO:0007669"/>
    <property type="project" value="TreeGrafter"/>
</dbReference>
<dbReference type="PANTHER" id="PTHR42753">
    <property type="entry name" value="MITOCHONDRIAL RIBOSOME PROTEIN L39/PROLYL-TRNA LIGASE FAMILY MEMBER"/>
    <property type="match status" value="1"/>
</dbReference>
<dbReference type="EMBL" id="MCGE01000011">
    <property type="protein sequence ID" value="ORZ16551.1"/>
    <property type="molecule type" value="Genomic_DNA"/>
</dbReference>
<evidence type="ECO:0000259" key="1">
    <source>
        <dbReference type="Pfam" id="PF03129"/>
    </source>
</evidence>
<name>A0A1X2IHB2_9FUNG</name>
<dbReference type="InterPro" id="IPR045864">
    <property type="entry name" value="aa-tRNA-synth_II/BPL/LPL"/>
</dbReference>
<dbReference type="GO" id="GO:0004827">
    <property type="term" value="F:proline-tRNA ligase activity"/>
    <property type="evidence" value="ECO:0007669"/>
    <property type="project" value="TreeGrafter"/>
</dbReference>
<dbReference type="AlphaFoldDB" id="A0A1X2IHB2"/>
<reference evidence="2 3" key="1">
    <citation type="submission" date="2016-07" db="EMBL/GenBank/DDBJ databases">
        <title>Pervasive Adenine N6-methylation of Active Genes in Fungi.</title>
        <authorList>
            <consortium name="DOE Joint Genome Institute"/>
            <person name="Mondo S.J."/>
            <person name="Dannebaum R.O."/>
            <person name="Kuo R.C."/>
            <person name="Labutti K."/>
            <person name="Haridas S."/>
            <person name="Kuo A."/>
            <person name="Salamov A."/>
            <person name="Ahrendt S.R."/>
            <person name="Lipzen A."/>
            <person name="Sullivan W."/>
            <person name="Andreopoulos W.B."/>
            <person name="Clum A."/>
            <person name="Lindquist E."/>
            <person name="Daum C."/>
            <person name="Ramamoorthy G.K."/>
            <person name="Gryganskyi A."/>
            <person name="Culley D."/>
            <person name="Magnuson J.K."/>
            <person name="James T.Y."/>
            <person name="O'Malley M.A."/>
            <person name="Stajich J.E."/>
            <person name="Spatafora J.W."/>
            <person name="Visel A."/>
            <person name="Grigoriev I.V."/>
        </authorList>
    </citation>
    <scope>NUCLEOTIDE SEQUENCE [LARGE SCALE GENOMIC DNA]</scope>
    <source>
        <strain evidence="2 3">NRRL 1336</strain>
    </source>
</reference>
<dbReference type="InterPro" id="IPR036621">
    <property type="entry name" value="Anticodon-bd_dom_sf"/>
</dbReference>
<accession>A0A1X2IHB2</accession>
<dbReference type="Gene3D" id="3.40.50.800">
    <property type="entry name" value="Anticodon-binding domain"/>
    <property type="match status" value="1"/>
</dbReference>
<dbReference type="Gene3D" id="3.30.930.10">
    <property type="entry name" value="Bira Bifunctional Protein, Domain 2"/>
    <property type="match status" value="2"/>
</dbReference>
<protein>
    <recommendedName>
        <fullName evidence="1">Anticodon-binding domain-containing protein</fullName>
    </recommendedName>
</protein>
<dbReference type="OrthoDB" id="10267474at2759"/>